<evidence type="ECO:0000313" key="4">
    <source>
        <dbReference type="Proteomes" id="UP000659654"/>
    </source>
</evidence>
<accession>A0A1I7SV17</accession>
<organism evidence="3 5">
    <name type="scientific">Bursaphelenchus xylophilus</name>
    <name type="common">Pinewood nematode worm</name>
    <name type="synonym">Aphelenchoides xylophilus</name>
    <dbReference type="NCBI Taxonomy" id="6326"/>
    <lineage>
        <taxon>Eukaryota</taxon>
        <taxon>Metazoa</taxon>
        <taxon>Ecdysozoa</taxon>
        <taxon>Nematoda</taxon>
        <taxon>Chromadorea</taxon>
        <taxon>Rhabditida</taxon>
        <taxon>Tylenchina</taxon>
        <taxon>Tylenchomorpha</taxon>
        <taxon>Aphelenchoidea</taxon>
        <taxon>Aphelenchoididae</taxon>
        <taxon>Bursaphelenchus</taxon>
    </lineage>
</organism>
<dbReference type="AlphaFoldDB" id="A0A1I7SV17"/>
<dbReference type="EMBL" id="CAJFDI010000002">
    <property type="protein sequence ID" value="CAD5217296.1"/>
    <property type="molecule type" value="Genomic_DNA"/>
</dbReference>
<name>A0A1I7SV17_BURXY</name>
<evidence type="ECO:0000313" key="3">
    <source>
        <dbReference type="Proteomes" id="UP000095284"/>
    </source>
</evidence>
<proteinExistence type="predicted"/>
<sequence>MKRQVNEEKPNVEVKVDPWEKVDPSLYAFARFAKVFAKDETENNLLAKIADPNIMSRPYSFRCCTSITISESQDTKQTIFQVKSKFSEGSEFVYKINNVPDLIIALVMVNRMLQNSEDLRTISLDIHAYQNQIEWFTTEVAEKAGRIIKESGLPFKFKLFISQDTSELELIQFGPFIKQLRDLLETVFCGVAYLPLLRGAKLNYLSVYGRENEGKFDLDDLSALESKEISFLLCSLSLNDFYEKKYPPVMRTEALTCKIPLATEKIRFFEKVFGNIAKTFPQLKEISLHCQIDITRKDTAVDRKVELIALNINKNFELTPWKSEINSEILVFFEARHHFENVVRILKKMVPGLKSGTPVCRDSDDDVMETLEMRELDKKVLIIKLYRELRPGAWESSGITDVGASA</sequence>
<dbReference type="Proteomes" id="UP000582659">
    <property type="component" value="Unassembled WGS sequence"/>
</dbReference>
<dbReference type="EMBL" id="CAJFCV020000002">
    <property type="protein sequence ID" value="CAG9100744.1"/>
    <property type="molecule type" value="Genomic_DNA"/>
</dbReference>
<evidence type="ECO:0000313" key="1">
    <source>
        <dbReference type="EMBL" id="CAD5217296.1"/>
    </source>
</evidence>
<dbReference type="WBParaSite" id="BXY_1689100.1">
    <property type="protein sequence ID" value="BXY_1689100.1"/>
    <property type="gene ID" value="BXY_1689100"/>
</dbReference>
<reference evidence="5" key="1">
    <citation type="submission" date="2016-11" db="UniProtKB">
        <authorList>
            <consortium name="WormBaseParasite"/>
        </authorList>
    </citation>
    <scope>IDENTIFICATION</scope>
</reference>
<keyword evidence="4" id="KW-1185">Reference proteome</keyword>
<reference evidence="2" key="2">
    <citation type="submission" date="2020-08" db="EMBL/GenBank/DDBJ databases">
        <authorList>
            <person name="Kikuchi T."/>
        </authorList>
    </citation>
    <scope>NUCLEOTIDE SEQUENCE</scope>
    <source>
        <strain evidence="1">Ka4C1</strain>
    </source>
</reference>
<protein>
    <submittedName>
        <fullName evidence="1">(pine wood nematode) hypothetical protein</fullName>
    </submittedName>
</protein>
<evidence type="ECO:0000313" key="2">
    <source>
        <dbReference type="EMBL" id="CAG9100744.1"/>
    </source>
</evidence>
<dbReference type="Proteomes" id="UP000659654">
    <property type="component" value="Unassembled WGS sequence"/>
</dbReference>
<evidence type="ECO:0000313" key="5">
    <source>
        <dbReference type="WBParaSite" id="BXY_1689100.1"/>
    </source>
</evidence>
<gene>
    <name evidence="1" type="ORF">BXYJ_LOCUS4964</name>
</gene>
<dbReference type="Proteomes" id="UP000095284">
    <property type="component" value="Unplaced"/>
</dbReference>